<proteinExistence type="predicted"/>
<reference evidence="1" key="1">
    <citation type="submission" date="2023-04" db="EMBL/GenBank/DDBJ databases">
        <title>Epidemiological investigation of Clostridium perfringens isolated from cattle.</title>
        <authorList>
            <person name="Tian R."/>
        </authorList>
    </citation>
    <scope>NUCLEOTIDE SEQUENCE</scope>
    <source>
        <strain evidence="1">ZWCP172</strain>
    </source>
</reference>
<comment type="caution">
    <text evidence="1">The sequence shown here is derived from an EMBL/GenBank/DDBJ whole genome shotgun (WGS) entry which is preliminary data.</text>
</comment>
<accession>A0AAP4A8T7</accession>
<protein>
    <submittedName>
        <fullName evidence="1">Uncharacterized protein</fullName>
    </submittedName>
</protein>
<dbReference type="EMBL" id="JARVUX010000012">
    <property type="protein sequence ID" value="MDH2337358.1"/>
    <property type="molecule type" value="Genomic_DNA"/>
</dbReference>
<gene>
    <name evidence="1" type="ORF">QDQ28_14355</name>
</gene>
<name>A0AAP4A8T7_CLOPF</name>
<evidence type="ECO:0000313" key="1">
    <source>
        <dbReference type="EMBL" id="MDH2337358.1"/>
    </source>
</evidence>
<sequence length="243" mass="29314">MSNSKDLKNYKYKSFREIKELDTISFKKSLNEINSFFKDKNELLKEENFNFYFPLEKGVLKFRISDEVTIYFYFNSNGLMELYLYDSNHYLFEPYISLEFKDAINGEFKFKILENSKKLEINKIDNWINIFIKLITYLNFIKDNKNITVKSSRKKRLKINNSNKEQYRKRSVEFIEDSKIVYTASISEENYSKFKTNYTRHTDSWSVMGFVRHYKSGKTVFVKPHTRGNRNKISNNKKDYIVK</sequence>
<dbReference type="RefSeq" id="WP_279858322.1">
    <property type="nucleotide sequence ID" value="NZ_JARVUX010000012.1"/>
</dbReference>
<evidence type="ECO:0000313" key="2">
    <source>
        <dbReference type="Proteomes" id="UP001222958"/>
    </source>
</evidence>
<dbReference type="Proteomes" id="UP001222958">
    <property type="component" value="Unassembled WGS sequence"/>
</dbReference>
<dbReference type="AlphaFoldDB" id="A0AAP4A8T7"/>
<organism evidence="1 2">
    <name type="scientific">Clostridium perfringens</name>
    <dbReference type="NCBI Taxonomy" id="1502"/>
    <lineage>
        <taxon>Bacteria</taxon>
        <taxon>Bacillati</taxon>
        <taxon>Bacillota</taxon>
        <taxon>Clostridia</taxon>
        <taxon>Eubacteriales</taxon>
        <taxon>Clostridiaceae</taxon>
        <taxon>Clostridium</taxon>
    </lineage>
</organism>